<evidence type="ECO:0000259" key="3">
    <source>
        <dbReference type="PROSITE" id="PS50158"/>
    </source>
</evidence>
<comment type="caution">
    <text evidence="4">The sequence shown here is derived from an EMBL/GenBank/DDBJ whole genome shotgun (WGS) entry which is preliminary data.</text>
</comment>
<accession>A0AAV1VNF3</accession>
<dbReference type="InterPro" id="IPR001878">
    <property type="entry name" value="Znf_CCHC"/>
</dbReference>
<feature type="region of interest" description="Disordered" evidence="2">
    <location>
        <begin position="329"/>
        <end position="386"/>
    </location>
</feature>
<name>A0AAV1VNF3_9STRA</name>
<keyword evidence="1" id="KW-0862">Zinc</keyword>
<gene>
    <name evidence="4" type="ORF">PM001_LOCUS32893</name>
</gene>
<dbReference type="AlphaFoldDB" id="A0AAV1VNF3"/>
<proteinExistence type="predicted"/>
<evidence type="ECO:0000313" key="5">
    <source>
        <dbReference type="Proteomes" id="UP001162060"/>
    </source>
</evidence>
<feature type="compositionally biased region" description="Basic and acidic residues" evidence="2">
    <location>
        <begin position="361"/>
        <end position="386"/>
    </location>
</feature>
<evidence type="ECO:0000256" key="2">
    <source>
        <dbReference type="SAM" id="MobiDB-lite"/>
    </source>
</evidence>
<keyword evidence="1" id="KW-0479">Metal-binding</keyword>
<reference evidence="4" key="1">
    <citation type="submission" date="2024-01" db="EMBL/GenBank/DDBJ databases">
        <authorList>
            <person name="Webb A."/>
        </authorList>
    </citation>
    <scope>NUCLEOTIDE SEQUENCE</scope>
    <source>
        <strain evidence="4">Pm1</strain>
    </source>
</reference>
<evidence type="ECO:0000313" key="4">
    <source>
        <dbReference type="EMBL" id="CAK7947743.1"/>
    </source>
</evidence>
<sequence length="467" mass="53355">MESDDSIGIQRMSLGPSGAAHLRDQVDAIKCEPRSAIACAKEEMTSAMQGHLQTYLKEAMERFHQDQREQAYQAVYPSQRINPARVQEVYIPDVEMESVRSHRSRSNHFDFDDADPDDSGQEERRRAMVSTTETFQNGDSIPQRIRVSTMTELEEFSGKDRDEDRARSWISKVKSAFLRDQAPDEEKCLVFGDLLTGPARQGVSVARQYYLARKRSGETPLEYLHRLNVAAKLAKIAIKEERLATAATRRERVEHFIATLDDRDLAKQLTLLRLRDIDEMEDTLRACQRMENRQIKSTMGSNKFHQRAIAPTNPMASKTTQVMRSIREKVESSGSESESIGSEEEVDRRRVCVTTTPDPEIPNKDHRTWQKNTGEGEGRDQSGRSKECTHCGSTRHDDRGCWKRLTCQKCGRKGHPSDKCFFVCAACGETHESGKCPMEEFFNLIRKWYVPTKHAGMFPPKVEEMLN</sequence>
<dbReference type="EMBL" id="CAKLBY020000380">
    <property type="protein sequence ID" value="CAK7947743.1"/>
    <property type="molecule type" value="Genomic_DNA"/>
</dbReference>
<protein>
    <recommendedName>
        <fullName evidence="3">CCHC-type domain-containing protein</fullName>
    </recommendedName>
</protein>
<feature type="region of interest" description="Disordered" evidence="2">
    <location>
        <begin position="101"/>
        <end position="125"/>
    </location>
</feature>
<organism evidence="4 5">
    <name type="scientific">Peronospora matthiolae</name>
    <dbReference type="NCBI Taxonomy" id="2874970"/>
    <lineage>
        <taxon>Eukaryota</taxon>
        <taxon>Sar</taxon>
        <taxon>Stramenopiles</taxon>
        <taxon>Oomycota</taxon>
        <taxon>Peronosporomycetes</taxon>
        <taxon>Peronosporales</taxon>
        <taxon>Peronosporaceae</taxon>
        <taxon>Peronospora</taxon>
    </lineage>
</organism>
<evidence type="ECO:0000256" key="1">
    <source>
        <dbReference type="PROSITE-ProRule" id="PRU00047"/>
    </source>
</evidence>
<keyword evidence="1" id="KW-0863">Zinc-finger</keyword>
<dbReference type="Proteomes" id="UP001162060">
    <property type="component" value="Unassembled WGS sequence"/>
</dbReference>
<feature type="domain" description="CCHC-type" evidence="3">
    <location>
        <begin position="407"/>
        <end position="420"/>
    </location>
</feature>
<dbReference type="PROSITE" id="PS50158">
    <property type="entry name" value="ZF_CCHC"/>
    <property type="match status" value="1"/>
</dbReference>
<dbReference type="GO" id="GO:0003676">
    <property type="term" value="F:nucleic acid binding"/>
    <property type="evidence" value="ECO:0007669"/>
    <property type="project" value="InterPro"/>
</dbReference>
<dbReference type="GO" id="GO:0008270">
    <property type="term" value="F:zinc ion binding"/>
    <property type="evidence" value="ECO:0007669"/>
    <property type="project" value="UniProtKB-KW"/>
</dbReference>